<dbReference type="Proteomes" id="UP000823661">
    <property type="component" value="Unassembled WGS sequence"/>
</dbReference>
<dbReference type="SUPFAM" id="SSF52266">
    <property type="entry name" value="SGNH hydrolase"/>
    <property type="match status" value="1"/>
</dbReference>
<evidence type="ECO:0000313" key="6">
    <source>
        <dbReference type="EMBL" id="MBO8452499.1"/>
    </source>
</evidence>
<dbReference type="InterPro" id="IPR036278">
    <property type="entry name" value="Sialidase_sf"/>
</dbReference>
<reference evidence="6" key="2">
    <citation type="journal article" date="2021" name="PeerJ">
        <title>Extensive microbial diversity within the chicken gut microbiome revealed by metagenomics and culture.</title>
        <authorList>
            <person name="Gilroy R."/>
            <person name="Ravi A."/>
            <person name="Getino M."/>
            <person name="Pursley I."/>
            <person name="Horton D.L."/>
            <person name="Alikhan N.F."/>
            <person name="Baker D."/>
            <person name="Gharbi K."/>
            <person name="Hall N."/>
            <person name="Watson M."/>
            <person name="Adriaenssens E.M."/>
            <person name="Foster-Nyarko E."/>
            <person name="Jarju S."/>
            <person name="Secka A."/>
            <person name="Antonio M."/>
            <person name="Oren A."/>
            <person name="Chaudhuri R.R."/>
            <person name="La Ragione R."/>
            <person name="Hildebrand F."/>
            <person name="Pallen M.J."/>
        </authorList>
    </citation>
    <scope>NUCLEOTIDE SEQUENCE</scope>
    <source>
        <strain evidence="6">B1-20833</strain>
    </source>
</reference>
<dbReference type="PRINTS" id="PR01803">
    <property type="entry name" value="TCSIALIDASE"/>
</dbReference>
<sequence>MKINACAALAAILFLSLSRISAAHVQDTVTVHNTILPVITDREHNVIAEFCIHNDSDSLLVLDNVNVRVSGPASSSLDRISLMYSGTMSVLYSETSSYVLRDAFRHIGAGQQIFCHPAYVMEQSSSGIRSKSSEGTGIALASGKKLIKGENWFYVSGSIDSRRIKNMADTFTLEITGISLNGNPAVILNEGSTEHRPATGVRQYMDDGVFVYRIPGLATANDGSLIAVYDVRHTSGMDLQDNIDVGMSRSLDKGVSWEKMKIIMDMGEWGGLPQAQNGIGDPCVVVDSGTGEIFVVAVWTYGLGNNHAWGQVGQGFSPEETAQMMIVSSKDNGKTWSAPRNITSQVKQKDWCFTLQGPGRGISMKDGTLVVPIQYQDASRIPHSGIMFSKDHGKTWKAYPGACPRTTEAQVAEIRPGVLMLNMRNDRKTGRVVYTTSDLGKTWTEHPGSEILREPVCMGSLLHVDAGSNVLGRDILFFSNPDTKSGRNHITVKASLDGGMTWPEEFQILLDEEEGWGYSCMTQIDENTIGILYEGSTSHLVFSSVRIKDIVKIPSLSMGCAYSDGMVLPMNTELHITGTACPGAEVRARIAGQDVSTVADSSGIWDLTLEPLDAGTGYEMTVASGNEELVFKDVAAGEVWICSGQSNMEFPLRGSYEARKYIEKSLDPDLRFYSMKSTLTTYGVEWSGQDASRVNNMEYFSPAHWENSAPGTASGVSAVAYYFGKMLRDSLNVPVGLIMNAVGGTTTESWVDREALAEKYPAILCDWYHNGLVMEWARERAALNMAKCSTGNRRHPFTPGYLFDAGIKPLGHFPVTGAVWYQGESNANNVESHERLFRLLVESWRKYWDNDSMPFYFVQLSSIDRPEWPLFRDSQRRLMNEIPHTGMAVSSDKGNRSDVHPIYKKEIGERLALWRLHDSWNKDIVPSGPLFREAVRTEQGVVVSFDYADSLKTSDGNAPECFELAGKDRIFHPATASLAGNVAVLHSDDVPDPEYVRYAWQPYTEANLVNESGLPASTFISEISSSVIHDNIIDGKRADEHDGLELKY</sequence>
<evidence type="ECO:0000259" key="5">
    <source>
        <dbReference type="Pfam" id="PF14873"/>
    </source>
</evidence>
<dbReference type="Pfam" id="PF14873">
    <property type="entry name" value="BNR_assoc_N"/>
    <property type="match status" value="1"/>
</dbReference>
<protein>
    <submittedName>
        <fullName evidence="6">Exo-alpha-sialidase</fullName>
    </submittedName>
</protein>
<name>A0A9D9EZL4_9BACT</name>
<dbReference type="InterPro" id="IPR036514">
    <property type="entry name" value="SGNH_hydro_sf"/>
</dbReference>
<evidence type="ECO:0000259" key="3">
    <source>
        <dbReference type="Pfam" id="PF03629"/>
    </source>
</evidence>
<dbReference type="InterPro" id="IPR013783">
    <property type="entry name" value="Ig-like_fold"/>
</dbReference>
<dbReference type="PANTHER" id="PTHR22901">
    <property type="entry name" value="SIALATE O-ACETYLESTERASE"/>
    <property type="match status" value="1"/>
</dbReference>
<evidence type="ECO:0000256" key="1">
    <source>
        <dbReference type="ARBA" id="ARBA00022801"/>
    </source>
</evidence>
<proteinExistence type="predicted"/>
<dbReference type="InterPro" id="IPR039329">
    <property type="entry name" value="SIAE"/>
</dbReference>
<dbReference type="Gene3D" id="3.40.50.1110">
    <property type="entry name" value="SGNH hydrolase"/>
    <property type="match status" value="1"/>
</dbReference>
<dbReference type="InterPro" id="IPR008377">
    <property type="entry name" value="Sialidase_trypan"/>
</dbReference>
<evidence type="ECO:0000259" key="4">
    <source>
        <dbReference type="Pfam" id="PF13088"/>
    </source>
</evidence>
<dbReference type="InterPro" id="IPR011040">
    <property type="entry name" value="Sialidase"/>
</dbReference>
<gene>
    <name evidence="6" type="ORF">IAC06_06415</name>
</gene>
<dbReference type="SUPFAM" id="SSF50939">
    <property type="entry name" value="Sialidases"/>
    <property type="match status" value="1"/>
</dbReference>
<dbReference type="EMBL" id="JADIMI010000062">
    <property type="protein sequence ID" value="MBO8452499.1"/>
    <property type="molecule type" value="Genomic_DNA"/>
</dbReference>
<feature type="domain" description="Sialate O-acetylesterase" evidence="3">
    <location>
        <begin position="638"/>
        <end position="754"/>
    </location>
</feature>
<keyword evidence="1" id="KW-0378">Hydrolase</keyword>
<dbReference type="CDD" id="cd15482">
    <property type="entry name" value="Sialidase_non-viral"/>
    <property type="match status" value="1"/>
</dbReference>
<feature type="domain" description="Sialate O-acetylesterase" evidence="3">
    <location>
        <begin position="815"/>
        <end position="900"/>
    </location>
</feature>
<dbReference type="GO" id="GO:0001681">
    <property type="term" value="F:sialate O-acetylesterase activity"/>
    <property type="evidence" value="ECO:0007669"/>
    <property type="project" value="InterPro"/>
</dbReference>
<reference evidence="6" key="1">
    <citation type="submission" date="2020-10" db="EMBL/GenBank/DDBJ databases">
        <authorList>
            <person name="Gilroy R."/>
        </authorList>
    </citation>
    <scope>NUCLEOTIDE SEQUENCE</scope>
    <source>
        <strain evidence="6">B1-20833</strain>
    </source>
</reference>
<dbReference type="Gene3D" id="2.120.10.10">
    <property type="match status" value="1"/>
</dbReference>
<dbReference type="AlphaFoldDB" id="A0A9D9EZL4"/>
<dbReference type="Pfam" id="PF03629">
    <property type="entry name" value="SASA"/>
    <property type="match status" value="2"/>
</dbReference>
<dbReference type="PANTHER" id="PTHR22901:SF0">
    <property type="entry name" value="SIALATE O-ACETYLESTERASE"/>
    <property type="match status" value="1"/>
</dbReference>
<feature type="domain" description="Sialidase N-terminal" evidence="5">
    <location>
        <begin position="26"/>
        <end position="183"/>
    </location>
</feature>
<keyword evidence="2" id="KW-0732">Signal</keyword>
<dbReference type="GO" id="GO:0005975">
    <property type="term" value="P:carbohydrate metabolic process"/>
    <property type="evidence" value="ECO:0007669"/>
    <property type="project" value="TreeGrafter"/>
</dbReference>
<feature type="signal peptide" evidence="2">
    <location>
        <begin position="1"/>
        <end position="22"/>
    </location>
</feature>
<evidence type="ECO:0000313" key="7">
    <source>
        <dbReference type="Proteomes" id="UP000823661"/>
    </source>
</evidence>
<comment type="caution">
    <text evidence="6">The sequence shown here is derived from an EMBL/GenBank/DDBJ whole genome shotgun (WGS) entry which is preliminary data.</text>
</comment>
<dbReference type="InterPro" id="IPR005181">
    <property type="entry name" value="SASA"/>
</dbReference>
<dbReference type="InterPro" id="IPR029456">
    <property type="entry name" value="Sialidase_N"/>
</dbReference>
<evidence type="ECO:0000256" key="2">
    <source>
        <dbReference type="SAM" id="SignalP"/>
    </source>
</evidence>
<accession>A0A9D9EZL4</accession>
<feature type="chain" id="PRO_5038429420" evidence="2">
    <location>
        <begin position="23"/>
        <end position="1048"/>
    </location>
</feature>
<organism evidence="6 7">
    <name type="scientific">Candidatus Cryptobacteroides intestinavium</name>
    <dbReference type="NCBI Taxonomy" id="2840766"/>
    <lineage>
        <taxon>Bacteria</taxon>
        <taxon>Pseudomonadati</taxon>
        <taxon>Bacteroidota</taxon>
        <taxon>Bacteroidia</taxon>
        <taxon>Bacteroidales</taxon>
        <taxon>Candidatus Cryptobacteroides</taxon>
    </lineage>
</organism>
<feature type="domain" description="Sialidase" evidence="4">
    <location>
        <begin position="241"/>
        <end position="528"/>
    </location>
</feature>
<dbReference type="Pfam" id="PF13088">
    <property type="entry name" value="BNR_2"/>
    <property type="match status" value="1"/>
</dbReference>
<dbReference type="GO" id="GO:0004308">
    <property type="term" value="F:exo-alpha-sialidase activity"/>
    <property type="evidence" value="ECO:0007669"/>
    <property type="project" value="InterPro"/>
</dbReference>
<dbReference type="Gene3D" id="2.60.40.10">
    <property type="entry name" value="Immunoglobulins"/>
    <property type="match status" value="1"/>
</dbReference>
<dbReference type="Gene3D" id="2.60.40.1290">
    <property type="match status" value="1"/>
</dbReference>